<accession>A0A024TL00</accession>
<feature type="region of interest" description="Disordered" evidence="1">
    <location>
        <begin position="1"/>
        <end position="21"/>
    </location>
</feature>
<dbReference type="OrthoDB" id="65415at2759"/>
<dbReference type="GO" id="GO:0035091">
    <property type="term" value="F:phosphatidylinositol binding"/>
    <property type="evidence" value="ECO:0007669"/>
    <property type="project" value="InterPro"/>
</dbReference>
<reference evidence="2" key="1">
    <citation type="submission" date="2013-12" db="EMBL/GenBank/DDBJ databases">
        <title>The Genome Sequence of Aphanomyces invadans NJM9701.</title>
        <authorList>
            <consortium name="The Broad Institute Genomics Platform"/>
            <person name="Russ C."/>
            <person name="Tyler B."/>
            <person name="van West P."/>
            <person name="Dieguez-Uribeondo J."/>
            <person name="Young S.K."/>
            <person name="Zeng Q."/>
            <person name="Gargeya S."/>
            <person name="Fitzgerald M."/>
            <person name="Abouelleil A."/>
            <person name="Alvarado L."/>
            <person name="Chapman S.B."/>
            <person name="Gainer-Dewar J."/>
            <person name="Goldberg J."/>
            <person name="Griggs A."/>
            <person name="Gujja S."/>
            <person name="Hansen M."/>
            <person name="Howarth C."/>
            <person name="Imamovic A."/>
            <person name="Ireland A."/>
            <person name="Larimer J."/>
            <person name="McCowan C."/>
            <person name="Murphy C."/>
            <person name="Pearson M."/>
            <person name="Poon T.W."/>
            <person name="Priest M."/>
            <person name="Roberts A."/>
            <person name="Saif S."/>
            <person name="Shea T."/>
            <person name="Sykes S."/>
            <person name="Wortman J."/>
            <person name="Nusbaum C."/>
            <person name="Birren B."/>
        </authorList>
    </citation>
    <scope>NUCLEOTIDE SEQUENCE [LARGE SCALE GENOMIC DNA]</scope>
    <source>
        <strain evidence="2">NJM9701</strain>
    </source>
</reference>
<dbReference type="GeneID" id="20089112"/>
<dbReference type="InterPro" id="IPR036034">
    <property type="entry name" value="PDZ_sf"/>
</dbReference>
<feature type="region of interest" description="Disordered" evidence="1">
    <location>
        <begin position="512"/>
        <end position="531"/>
    </location>
</feature>
<dbReference type="InterPro" id="IPR036871">
    <property type="entry name" value="PX_dom_sf"/>
</dbReference>
<dbReference type="AlphaFoldDB" id="A0A024TL00"/>
<evidence type="ECO:0008006" key="3">
    <source>
        <dbReference type="Google" id="ProtNLM"/>
    </source>
</evidence>
<proteinExistence type="predicted"/>
<name>A0A024TL00_9STRA</name>
<dbReference type="RefSeq" id="XP_008877214.1">
    <property type="nucleotide sequence ID" value="XM_008878992.1"/>
</dbReference>
<dbReference type="SUPFAM" id="SSF50156">
    <property type="entry name" value="PDZ domain-like"/>
    <property type="match status" value="1"/>
</dbReference>
<organism evidence="2">
    <name type="scientific">Aphanomyces invadans</name>
    <dbReference type="NCBI Taxonomy" id="157072"/>
    <lineage>
        <taxon>Eukaryota</taxon>
        <taxon>Sar</taxon>
        <taxon>Stramenopiles</taxon>
        <taxon>Oomycota</taxon>
        <taxon>Saprolegniomycetes</taxon>
        <taxon>Saprolegniales</taxon>
        <taxon>Verrucalvaceae</taxon>
        <taxon>Aphanomyces</taxon>
    </lineage>
</organism>
<feature type="region of interest" description="Disordered" evidence="1">
    <location>
        <begin position="796"/>
        <end position="846"/>
    </location>
</feature>
<feature type="region of interest" description="Disordered" evidence="1">
    <location>
        <begin position="364"/>
        <end position="400"/>
    </location>
</feature>
<evidence type="ECO:0000256" key="1">
    <source>
        <dbReference type="SAM" id="MobiDB-lite"/>
    </source>
</evidence>
<feature type="region of interest" description="Disordered" evidence="1">
    <location>
        <begin position="37"/>
        <end position="56"/>
    </location>
</feature>
<evidence type="ECO:0000313" key="2">
    <source>
        <dbReference type="EMBL" id="ETV94007.1"/>
    </source>
</evidence>
<dbReference type="EMBL" id="KI913987">
    <property type="protein sequence ID" value="ETV94007.1"/>
    <property type="molecule type" value="Genomic_DNA"/>
</dbReference>
<sequence>MWGDSTRVGGSSSSSGAMAHVPVKTHPLLAKAVVRVPKSNQTETTDPAAPSTSVSQRIHDAAHVDENVFLSYHEASIAMALPEPHVTQRNTKLVLVEDYVRLSTIVKSEPCDVRPLGYYKSPDGFDIYVFECTLGSVDRPSHVKRWKIHRRYRHFDLLLSRLIELSSVSSARWPSLSGSYLQMFRAKHCKDRLVELHSWLVKALEMLQSLSPSIEASDTVATQFTCFLFAAANVPYVTFPSLPLFAWAHEQVYVRLTSNVPALYPSRVQNQLAADSSRLGLRLTPSTSCIDDASVTIYRGAVVSGVLRDSFDVPNVQYVRVGSHLSHINGIPVDNEAFDTILLHLRNLARPMHLTFTYDRRPQSVDRPLSESDLRRHDRLQSSAGSTCSGRKTSASSMGGATELQTPLNVLGSVLTDTFGSRKRTETLISITSDENNQDDDEILCWDDIPGLVMDSTTSGFYFALPAPTPPAHEATGIWSTSAGPLKMILAGCNLRGKQAVFLAVTPQAFGPWRGSAQSSSRRGKKQPPEVRLERGMVLVSVNGTSTFDLTFHESIDLIGRASIPTALCFRWFHDYSLFLHPNSDHAMPMIYRPTSAPPSAVTEAEIACFVEAQTKLSGLLHQALTENASLRLELQVVQESNRHLRDDHSAASRVHTTTAQDTDRLIRRCNQLQAALGAERVQVQQTAKELRKAEQSVRDVERRFEKKLAHAHVLANQRAKAHEQRCIEESRKSIEAAKRAAEARTKRQVDEALAAQRRQNNLDMQRLAEDNGEEIEFLNQQLALWKHQVEVLTENDKRKQRSTAIGSLAPKTSEDEDLLDGRDRRRQSISLDDREGGASESQSFWGRVFEPVNCDEA</sequence>
<protein>
    <recommendedName>
        <fullName evidence="3">PX domain-containing protein</fullName>
    </recommendedName>
</protein>
<feature type="compositionally biased region" description="Polar residues" evidence="1">
    <location>
        <begin position="381"/>
        <end position="400"/>
    </location>
</feature>
<feature type="compositionally biased region" description="Basic and acidic residues" evidence="1">
    <location>
        <begin position="364"/>
        <end position="380"/>
    </location>
</feature>
<dbReference type="VEuPathDB" id="FungiDB:H310_12062"/>
<dbReference type="eggNOG" id="ENOG502QWIB">
    <property type="taxonomic scope" value="Eukaryota"/>
</dbReference>
<dbReference type="SUPFAM" id="SSF64268">
    <property type="entry name" value="PX domain"/>
    <property type="match status" value="1"/>
</dbReference>
<gene>
    <name evidence="2" type="ORF">H310_12062</name>
</gene>
<feature type="compositionally biased region" description="Polar residues" evidence="1">
    <location>
        <begin position="38"/>
        <end position="56"/>
    </location>
</feature>